<organism evidence="1">
    <name type="scientific">mine drainage metagenome</name>
    <dbReference type="NCBI Taxonomy" id="410659"/>
    <lineage>
        <taxon>unclassified sequences</taxon>
        <taxon>metagenomes</taxon>
        <taxon>ecological metagenomes</taxon>
    </lineage>
</organism>
<accession>E6PIY7</accession>
<sequence length="103" mass="10938">MFELLDSYLLESSPAKGAVVAALLASKPSGEHLRPFMEGIARLGERTPDLALLALRLAAANLRADDATVLALRDASQRARSGDPAARESYFQILRGDGTSSTP</sequence>
<proteinExistence type="predicted"/>
<protein>
    <submittedName>
        <fullName evidence="1">Uncharacterized protein</fullName>
    </submittedName>
</protein>
<evidence type="ECO:0000313" key="1">
    <source>
        <dbReference type="EMBL" id="CBH76429.1"/>
    </source>
</evidence>
<dbReference type="AlphaFoldDB" id="E6PIY7"/>
<reference evidence="1" key="1">
    <citation type="submission" date="2009-10" db="EMBL/GenBank/DDBJ databases">
        <title>Diversity of trophic interactions inside an arsenic-rich microbial ecosystem.</title>
        <authorList>
            <person name="Bertin P.N."/>
            <person name="Heinrich-Salmeron A."/>
            <person name="Pelletier E."/>
            <person name="Goulhen-Chollet F."/>
            <person name="Arsene-Ploetze F."/>
            <person name="Gallien S."/>
            <person name="Calteau A."/>
            <person name="Vallenet D."/>
            <person name="Casiot C."/>
            <person name="Chane-Woon-Ming B."/>
            <person name="Giloteaux L."/>
            <person name="Barakat M."/>
            <person name="Bonnefoy V."/>
            <person name="Bruneel O."/>
            <person name="Chandler M."/>
            <person name="Cleiss J."/>
            <person name="Duran R."/>
            <person name="Elbaz-Poulichet F."/>
            <person name="Fonknechten N."/>
            <person name="Lauga B."/>
            <person name="Mornico D."/>
            <person name="Ortet P."/>
            <person name="Schaeffer C."/>
            <person name="Siguier P."/>
            <person name="Alexander Thil Smith A."/>
            <person name="Van Dorsselaer A."/>
            <person name="Weissenbach J."/>
            <person name="Medigue C."/>
            <person name="Le Paslier D."/>
        </authorList>
    </citation>
    <scope>NUCLEOTIDE SEQUENCE</scope>
</reference>
<name>E6PIY7_9ZZZZ</name>
<dbReference type="EMBL" id="CABL01000019">
    <property type="protein sequence ID" value="CBH76429.1"/>
    <property type="molecule type" value="Genomic_DNA"/>
</dbReference>
<comment type="caution">
    <text evidence="1">The sequence shown here is derived from an EMBL/GenBank/DDBJ whole genome shotgun (WGS) entry which is preliminary data.</text>
</comment>
<gene>
    <name evidence="1" type="ORF">CARN1_0909</name>
</gene>